<evidence type="ECO:0000313" key="6">
    <source>
        <dbReference type="EMBL" id="GAU97107.1"/>
    </source>
</evidence>
<name>A0A1D1VBI3_RAMVA</name>
<dbReference type="OrthoDB" id="260091at2759"/>
<gene>
    <name evidence="6" type="primary">RvY_08460-1</name>
    <name evidence="6" type="synonym">RvY_08460.1</name>
    <name evidence="6" type="ORF">RvY_08460</name>
</gene>
<keyword evidence="7" id="KW-1185">Reference proteome</keyword>
<keyword evidence="2" id="KW-0479">Metal-binding</keyword>
<evidence type="ECO:0008006" key="8">
    <source>
        <dbReference type="Google" id="ProtNLM"/>
    </source>
</evidence>
<proteinExistence type="inferred from homology"/>
<comment type="similarity">
    <text evidence="4">Belongs to the cytochrome b5 family.</text>
</comment>
<dbReference type="PANTHER" id="PTHR21281:SF0">
    <property type="entry name" value="CYTOCHROME B5 DOMAIN-CONTAINING PROTEIN 1"/>
    <property type="match status" value="1"/>
</dbReference>
<dbReference type="STRING" id="947166.A0A1D1VBI3"/>
<comment type="caution">
    <text evidence="6">The sequence shown here is derived from an EMBL/GenBank/DDBJ whole genome shotgun (WGS) entry which is preliminary data.</text>
</comment>
<dbReference type="AlphaFoldDB" id="A0A1D1VBI3"/>
<evidence type="ECO:0000256" key="1">
    <source>
        <dbReference type="ARBA" id="ARBA00022617"/>
    </source>
</evidence>
<evidence type="ECO:0000256" key="4">
    <source>
        <dbReference type="ARBA" id="ARBA00038168"/>
    </source>
</evidence>
<evidence type="ECO:0000256" key="3">
    <source>
        <dbReference type="ARBA" id="ARBA00023004"/>
    </source>
</evidence>
<evidence type="ECO:0000256" key="2">
    <source>
        <dbReference type="ARBA" id="ARBA00022723"/>
    </source>
</evidence>
<dbReference type="GO" id="GO:0046872">
    <property type="term" value="F:metal ion binding"/>
    <property type="evidence" value="ECO:0007669"/>
    <property type="project" value="UniProtKB-KW"/>
</dbReference>
<dbReference type="EMBL" id="BDGG01000004">
    <property type="protein sequence ID" value="GAU97107.1"/>
    <property type="molecule type" value="Genomic_DNA"/>
</dbReference>
<evidence type="ECO:0000313" key="7">
    <source>
        <dbReference type="Proteomes" id="UP000186922"/>
    </source>
</evidence>
<sequence length="276" mass="31638">MASGPSIEGQTEPSEFLPPVPPHEFIPSYLTKVEHVHRSQFHTKDEMALRDISTDAWVAVGGNVLNVSDLTDIPTEEKTLAEVRARANLAKHAGQNLTHWFKPRCYPLQLRQCSNFCHDGQTEYFLPQGIIPDVLPFEPVTNYAMPKAGHRSTEWWNDSTREVGKLTKKMRKIYVVNMLFADEPENATPDLLHVRLQYEEVCAEETLDQILFRYLDSNRHAGSYTWKFEGEVLTMEKTLEENGLADDESELKELDINVDVYIPTLHVYFNDDLTEA</sequence>
<organism evidence="6 7">
    <name type="scientific">Ramazzottius varieornatus</name>
    <name type="common">Water bear</name>
    <name type="synonym">Tardigrade</name>
    <dbReference type="NCBI Taxonomy" id="947166"/>
    <lineage>
        <taxon>Eukaryota</taxon>
        <taxon>Metazoa</taxon>
        <taxon>Ecdysozoa</taxon>
        <taxon>Tardigrada</taxon>
        <taxon>Eutardigrada</taxon>
        <taxon>Parachela</taxon>
        <taxon>Hypsibioidea</taxon>
        <taxon>Ramazzottiidae</taxon>
        <taxon>Ramazzottius</taxon>
    </lineage>
</organism>
<reference evidence="6 7" key="1">
    <citation type="journal article" date="2016" name="Nat. Commun.">
        <title>Extremotolerant tardigrade genome and improved radiotolerance of human cultured cells by tardigrade-unique protein.</title>
        <authorList>
            <person name="Hashimoto T."/>
            <person name="Horikawa D.D."/>
            <person name="Saito Y."/>
            <person name="Kuwahara H."/>
            <person name="Kozuka-Hata H."/>
            <person name="Shin-I T."/>
            <person name="Minakuchi Y."/>
            <person name="Ohishi K."/>
            <person name="Motoyama A."/>
            <person name="Aizu T."/>
            <person name="Enomoto A."/>
            <person name="Kondo K."/>
            <person name="Tanaka S."/>
            <person name="Hara Y."/>
            <person name="Koshikawa S."/>
            <person name="Sagara H."/>
            <person name="Miura T."/>
            <person name="Yokobori S."/>
            <person name="Miyagawa K."/>
            <person name="Suzuki Y."/>
            <person name="Kubo T."/>
            <person name="Oyama M."/>
            <person name="Kohara Y."/>
            <person name="Fujiyama A."/>
            <person name="Arakawa K."/>
            <person name="Katayama T."/>
            <person name="Toyoda A."/>
            <person name="Kunieda T."/>
        </authorList>
    </citation>
    <scope>NUCLEOTIDE SEQUENCE [LARGE SCALE GENOMIC DNA]</scope>
    <source>
        <strain evidence="6 7">YOKOZUNA-1</strain>
    </source>
</reference>
<dbReference type="InterPro" id="IPR052320">
    <property type="entry name" value="Cytochrome_b5_domain"/>
</dbReference>
<dbReference type="Proteomes" id="UP000186922">
    <property type="component" value="Unassembled WGS sequence"/>
</dbReference>
<feature type="region of interest" description="Disordered" evidence="5">
    <location>
        <begin position="1"/>
        <end position="20"/>
    </location>
</feature>
<dbReference type="PANTHER" id="PTHR21281">
    <property type="entry name" value="CYTOCHROME B5 DOMAIN-CONTAINING PROTEIN 1"/>
    <property type="match status" value="1"/>
</dbReference>
<protein>
    <recommendedName>
        <fullName evidence="8">Cytochrome b5 heme-binding domain-containing protein</fullName>
    </recommendedName>
</protein>
<evidence type="ECO:0000256" key="5">
    <source>
        <dbReference type="SAM" id="MobiDB-lite"/>
    </source>
</evidence>
<keyword evidence="1" id="KW-0349">Heme</keyword>
<accession>A0A1D1VBI3</accession>
<keyword evidence="3" id="KW-0408">Iron</keyword>